<dbReference type="GO" id="GO:0008800">
    <property type="term" value="F:beta-lactamase activity"/>
    <property type="evidence" value="ECO:0007669"/>
    <property type="project" value="InterPro"/>
</dbReference>
<evidence type="ECO:0000313" key="2">
    <source>
        <dbReference type="EMBL" id="KGA11292.1"/>
    </source>
</evidence>
<comment type="caution">
    <text evidence="2">The sequence shown here is derived from an EMBL/GenBank/DDBJ whole genome shotgun (WGS) entry which is preliminary data.</text>
</comment>
<gene>
    <name evidence="2" type="ORF">GM51_22755</name>
</gene>
<dbReference type="GO" id="GO:0046677">
    <property type="term" value="P:response to antibiotic"/>
    <property type="evidence" value="ECO:0007669"/>
    <property type="project" value="InterPro"/>
</dbReference>
<dbReference type="InterPro" id="IPR045155">
    <property type="entry name" value="Beta-lactam_cat"/>
</dbReference>
<dbReference type="InterPro" id="IPR000871">
    <property type="entry name" value="Beta-lactam_class-A"/>
</dbReference>
<dbReference type="PANTHER" id="PTHR35333">
    <property type="entry name" value="BETA-LACTAMASE"/>
    <property type="match status" value="1"/>
</dbReference>
<dbReference type="PANTHER" id="PTHR35333:SF3">
    <property type="entry name" value="BETA-LACTAMASE-TYPE TRANSPEPTIDASE FOLD CONTAINING PROTEIN"/>
    <property type="match status" value="1"/>
</dbReference>
<dbReference type="Pfam" id="PF13354">
    <property type="entry name" value="Beta-lactamase2"/>
    <property type="match status" value="1"/>
</dbReference>
<accession>A0A094PJU8</accession>
<reference evidence="2" key="1">
    <citation type="submission" date="2014-06" db="EMBL/GenBank/DDBJ databases">
        <title>Key roles for freshwater Actinobacteria revealed by deep metagenomic sequencing.</title>
        <authorList>
            <person name="Ghai R."/>
            <person name="Mizuno C.M."/>
            <person name="Picazo A."/>
            <person name="Camacho A."/>
            <person name="Rodriguez-Valera F."/>
        </authorList>
    </citation>
    <scope>NUCLEOTIDE SEQUENCE</scope>
</reference>
<organism evidence="2">
    <name type="scientific">freshwater metagenome</name>
    <dbReference type="NCBI Taxonomy" id="449393"/>
    <lineage>
        <taxon>unclassified sequences</taxon>
        <taxon>metagenomes</taxon>
        <taxon>ecological metagenomes</taxon>
    </lineage>
</organism>
<dbReference type="SUPFAM" id="SSF56601">
    <property type="entry name" value="beta-lactamase/transpeptidase-like"/>
    <property type="match status" value="1"/>
</dbReference>
<dbReference type="Gene3D" id="3.40.710.10">
    <property type="entry name" value="DD-peptidase/beta-lactamase superfamily"/>
    <property type="match status" value="1"/>
</dbReference>
<dbReference type="InterPro" id="IPR012338">
    <property type="entry name" value="Beta-lactam/transpept-like"/>
</dbReference>
<evidence type="ECO:0000259" key="1">
    <source>
        <dbReference type="Pfam" id="PF13354"/>
    </source>
</evidence>
<dbReference type="GO" id="GO:0030655">
    <property type="term" value="P:beta-lactam antibiotic catabolic process"/>
    <property type="evidence" value="ECO:0007669"/>
    <property type="project" value="InterPro"/>
</dbReference>
<protein>
    <recommendedName>
        <fullName evidence="1">Beta-lactamase class A catalytic domain-containing protein</fullName>
    </recommendedName>
</protein>
<dbReference type="AlphaFoldDB" id="A0A094PJU8"/>
<sequence>MKRRVTVFGAAIVFLIFLLKLLGGLLNPEPISVDSAPIPIPVATPAFDCAANTPIPQTFIDAWILEFGAVDFNATVIDLVENCSYSMGEAAAVFPTASTGKLLVATGVLELVAGGTLDYASVESDLNLMITESDNNAADRLFDVIGGNDTVISICERYGLTSTTTSGAWGTILTNSVDQANLLNQTIGTQTSALPEAQRVTLRDLLTKVNPAQAWGAGNVTIPDWTIAVKNGWYLSVPGDRPPEGLWRINTLGYTWDQTSKPRWIFTGYSNTWETQERGISAWNSISTQLSNTLGVR</sequence>
<feature type="domain" description="Beta-lactamase class A catalytic" evidence="1">
    <location>
        <begin position="122"/>
        <end position="237"/>
    </location>
</feature>
<name>A0A094PJU8_9ZZZZ</name>
<dbReference type="EMBL" id="JNSL01000239">
    <property type="protein sequence ID" value="KGA11292.1"/>
    <property type="molecule type" value="Genomic_DNA"/>
</dbReference>
<proteinExistence type="predicted"/>